<gene>
    <name evidence="3" type="ORF">SAMN05216214_110113</name>
</gene>
<feature type="region of interest" description="Disordered" evidence="1">
    <location>
        <begin position="130"/>
        <end position="168"/>
    </location>
</feature>
<dbReference type="InterPro" id="IPR007844">
    <property type="entry name" value="AsmA"/>
</dbReference>
<dbReference type="AlphaFoldDB" id="A0A1H7P5M0"/>
<dbReference type="Pfam" id="PF05170">
    <property type="entry name" value="AsmA"/>
    <property type="match status" value="1"/>
</dbReference>
<dbReference type="EMBL" id="FOAS01000010">
    <property type="protein sequence ID" value="SEL30387.1"/>
    <property type="molecule type" value="Genomic_DNA"/>
</dbReference>
<name>A0A1H7P5M0_9GAMM</name>
<dbReference type="GO" id="GO:0005886">
    <property type="term" value="C:plasma membrane"/>
    <property type="evidence" value="ECO:0007669"/>
    <property type="project" value="TreeGrafter"/>
</dbReference>
<organism evidence="3 4">
    <name type="scientific">Atopomonas hussainii</name>
    <dbReference type="NCBI Taxonomy" id="1429083"/>
    <lineage>
        <taxon>Bacteria</taxon>
        <taxon>Pseudomonadati</taxon>
        <taxon>Pseudomonadota</taxon>
        <taxon>Gammaproteobacteria</taxon>
        <taxon>Pseudomonadales</taxon>
        <taxon>Pseudomonadaceae</taxon>
        <taxon>Atopomonas</taxon>
    </lineage>
</organism>
<dbReference type="PANTHER" id="PTHR30441">
    <property type="entry name" value="DUF748 DOMAIN-CONTAINING PROTEIN"/>
    <property type="match status" value="1"/>
</dbReference>
<evidence type="ECO:0000313" key="4">
    <source>
        <dbReference type="Proteomes" id="UP000185766"/>
    </source>
</evidence>
<reference evidence="3 4" key="1">
    <citation type="submission" date="2016-10" db="EMBL/GenBank/DDBJ databases">
        <authorList>
            <person name="de Groot N.N."/>
        </authorList>
    </citation>
    <scope>NUCLEOTIDE SEQUENCE [LARGE SCALE GENOMIC DNA]</scope>
    <source>
        <strain evidence="3 4">JCM 19513</strain>
    </source>
</reference>
<evidence type="ECO:0000256" key="1">
    <source>
        <dbReference type="SAM" id="MobiDB-lite"/>
    </source>
</evidence>
<dbReference type="InterPro" id="IPR052894">
    <property type="entry name" value="AsmA-related"/>
</dbReference>
<proteinExistence type="predicted"/>
<feature type="domain" description="AsmA" evidence="2">
    <location>
        <begin position="1"/>
        <end position="627"/>
    </location>
</feature>
<feature type="compositionally biased region" description="Low complexity" evidence="1">
    <location>
        <begin position="406"/>
        <end position="415"/>
    </location>
</feature>
<sequence length="741" mass="80108">MKSLSKLLALLFVGLLLIVIGLGFALTHLFDPNDYKDDIAALARDKAGIALDLQGDLGWSLFPWLGLEIHQASIASLQAPETPLADVQRLGFSVRVLPLLRKEVQMSAIRVDGLTLNLERDAKGQANWESLGKPAKASAEPKGTAQQTADTSASNSTSGDSGAPPVSLNIDSLSINDARLNYRDAKTGEQFSVENLQLTTGAVAEGQRIPLELHGFFSMAKPLLRARADLKGGLRFDLGLKRFALEDLHLQGEASGEPLNGKTLTFTAQGQLLLDQSAQIAQWTGLQINANQLKALGEINVKQLDKSPKLSGTLSLANFDARAFLEGLGQTLPPMQDGNTLRSVELFAQLDGSDKALQLNDLKLKLDDSQFTGQVSIADFAKQALRFDLNGDKLNLDRYLPPKSEAQTAQAAQRKAQVKEALGAPGHGTTPAPEKPTDEAWSDEPLLPLDTLRKLDIAGQLKLKQLTVDGIPLDNLSAKLKARGGMLTLEHFQADTFGGQVIASASLDAKTDNPLLDVSKEVKGIAIEQVLKARKQEQVLKGSLFFDTQLTARGNSLKRWMNSLNGVAQFSLREGVLVGANLEQQLCQGIALLNRKALSAPIEGRDTVFQQLGGSLRIKNGIARNDDLRASLPGLSVKGEGDIDLRVLGIDYLVNILIEGDRREMPDEACQVNERFAGIEWPLRCRGPIELGARACRIDQEGLGKITAKLAGQKLTEKLEEKLGDKVSPELKDALKGLFGR</sequence>
<feature type="region of interest" description="Disordered" evidence="1">
    <location>
        <begin position="404"/>
        <end position="443"/>
    </location>
</feature>
<dbReference type="PANTHER" id="PTHR30441:SF4">
    <property type="entry name" value="PROTEIN ASMA"/>
    <property type="match status" value="1"/>
</dbReference>
<dbReference type="GO" id="GO:0090313">
    <property type="term" value="P:regulation of protein targeting to membrane"/>
    <property type="evidence" value="ECO:0007669"/>
    <property type="project" value="TreeGrafter"/>
</dbReference>
<protein>
    <submittedName>
        <fullName evidence="3">AsmA protein</fullName>
    </submittedName>
</protein>
<dbReference type="STRING" id="1429083.GCA_001885685_01760"/>
<keyword evidence="4" id="KW-1185">Reference proteome</keyword>
<dbReference type="RefSeq" id="WP_074868498.1">
    <property type="nucleotide sequence ID" value="NZ_FOAS01000010.1"/>
</dbReference>
<dbReference type="Proteomes" id="UP000185766">
    <property type="component" value="Unassembled WGS sequence"/>
</dbReference>
<evidence type="ECO:0000259" key="2">
    <source>
        <dbReference type="Pfam" id="PF05170"/>
    </source>
</evidence>
<feature type="compositionally biased region" description="Polar residues" evidence="1">
    <location>
        <begin position="144"/>
        <end position="160"/>
    </location>
</feature>
<evidence type="ECO:0000313" key="3">
    <source>
        <dbReference type="EMBL" id="SEL30387.1"/>
    </source>
</evidence>
<accession>A0A1H7P5M0</accession>